<dbReference type="GO" id="GO:0005737">
    <property type="term" value="C:cytoplasm"/>
    <property type="evidence" value="ECO:0007669"/>
    <property type="project" value="TreeGrafter"/>
</dbReference>
<proteinExistence type="predicted"/>
<dbReference type="InterPro" id="IPR001214">
    <property type="entry name" value="SET_dom"/>
</dbReference>
<protein>
    <recommendedName>
        <fullName evidence="6">SET domain-containing protein</fullName>
    </recommendedName>
</protein>
<dbReference type="GO" id="GO:0005634">
    <property type="term" value="C:nucleus"/>
    <property type="evidence" value="ECO:0007669"/>
    <property type="project" value="TreeGrafter"/>
</dbReference>
<dbReference type="InterPro" id="IPR011990">
    <property type="entry name" value="TPR-like_helical_dom_sf"/>
</dbReference>
<evidence type="ECO:0000259" key="6">
    <source>
        <dbReference type="PROSITE" id="PS50280"/>
    </source>
</evidence>
<evidence type="ECO:0000313" key="8">
    <source>
        <dbReference type="Proteomes" id="UP000695562"/>
    </source>
</evidence>
<dbReference type="SMART" id="SM00028">
    <property type="entry name" value="TPR"/>
    <property type="match status" value="3"/>
</dbReference>
<dbReference type="EMBL" id="AJWJ01000154">
    <property type="protein sequence ID" value="KAF2074293.1"/>
    <property type="molecule type" value="Genomic_DNA"/>
</dbReference>
<dbReference type="SUPFAM" id="SSF82199">
    <property type="entry name" value="SET domain"/>
    <property type="match status" value="1"/>
</dbReference>
<dbReference type="SMART" id="SM00317">
    <property type="entry name" value="SET"/>
    <property type="match status" value="1"/>
</dbReference>
<keyword evidence="2" id="KW-0808">Transferase</keyword>
<gene>
    <name evidence="7" type="ORF">CYY_004387</name>
</gene>
<dbReference type="SUPFAM" id="SSF48452">
    <property type="entry name" value="TPR-like"/>
    <property type="match status" value="1"/>
</dbReference>
<dbReference type="GO" id="GO:0008168">
    <property type="term" value="F:methyltransferase activity"/>
    <property type="evidence" value="ECO:0007669"/>
    <property type="project" value="UniProtKB-KW"/>
</dbReference>
<dbReference type="InterPro" id="IPR046341">
    <property type="entry name" value="SET_dom_sf"/>
</dbReference>
<dbReference type="PROSITE" id="PS50280">
    <property type="entry name" value="SET"/>
    <property type="match status" value="1"/>
</dbReference>
<dbReference type="AlphaFoldDB" id="A0A8J4V0D4"/>
<organism evidence="7 8">
    <name type="scientific">Polysphondylium violaceum</name>
    <dbReference type="NCBI Taxonomy" id="133409"/>
    <lineage>
        <taxon>Eukaryota</taxon>
        <taxon>Amoebozoa</taxon>
        <taxon>Evosea</taxon>
        <taxon>Eumycetozoa</taxon>
        <taxon>Dictyostelia</taxon>
        <taxon>Dictyosteliales</taxon>
        <taxon>Dictyosteliaceae</taxon>
        <taxon>Polysphondylium</taxon>
    </lineage>
</organism>
<feature type="coiled-coil region" evidence="5">
    <location>
        <begin position="640"/>
        <end position="674"/>
    </location>
</feature>
<keyword evidence="1" id="KW-0489">Methyltransferase</keyword>
<dbReference type="GO" id="GO:0042826">
    <property type="term" value="F:histone deacetylase binding"/>
    <property type="evidence" value="ECO:0007669"/>
    <property type="project" value="TreeGrafter"/>
</dbReference>
<dbReference type="CDD" id="cd20071">
    <property type="entry name" value="SET_SMYD"/>
    <property type="match status" value="1"/>
</dbReference>
<feature type="repeat" description="TPR" evidence="4">
    <location>
        <begin position="130"/>
        <end position="163"/>
    </location>
</feature>
<dbReference type="PROSITE" id="PS50005">
    <property type="entry name" value="TPR"/>
    <property type="match status" value="1"/>
</dbReference>
<evidence type="ECO:0000256" key="3">
    <source>
        <dbReference type="ARBA" id="ARBA00022691"/>
    </source>
</evidence>
<dbReference type="InterPro" id="IPR019734">
    <property type="entry name" value="TPR_rpt"/>
</dbReference>
<evidence type="ECO:0000313" key="7">
    <source>
        <dbReference type="EMBL" id="KAF2074293.1"/>
    </source>
</evidence>
<keyword evidence="4" id="KW-0802">TPR repeat</keyword>
<keyword evidence="3" id="KW-0949">S-adenosyl-L-methionine</keyword>
<evidence type="ECO:0000256" key="5">
    <source>
        <dbReference type="SAM" id="Coils"/>
    </source>
</evidence>
<sequence length="686" mass="79169">MNNNSNSSSRLKRVELRIPSSRDELYKELEQYKLKGNKNFSIYIALTENDLADDYVPHFRLERAIAYYRMALDLHQLFSSGDGGGGGGDNVDGLLSVISTNLSLCFVKSFNIPQSFVYAERAIQFDGMNPKAHYRRGFCLRNLGRHQESLEAYQTALKLSKDATLTKEITSELQQQREKIAKIEIEKQDTLFRIANDDQFAQFPITMEWREGMGRCVMAKQDITRGTTIARVLPFGSAIVDEHLMDNCGFCSSFINDKKTALPCKKCKKHVFCASCAQLPMALEHHKDECDLLAFLTHYYPDSNTRDFRFIIRVILSARRERVLKNRSKTTVPESWAQSPFIFDSFVDLLNLSRNSKASQQQEEAFEIACRSLFAVFKQVKGPDYLNFITEEEIMHVYHVVLSNGHEMIHPFTSETYGMGIFPTASYLNHSCLPNAFWYNDASGMLVFKAKRDIKQGEEITTSYLDSTDILYFRQKGLLESYFFYCQCAQCRFQQTLPLFKCTQCNEPLLDAHSKRYEPDATTQHDNGCVYQCTKCNQSYDHYLLKAQINAVNESSKSMQEITKTLDRLCDARGLHALKMCLDHQWSNQPKHTSIHYYLDLKIIVDQIFKAYQNHPNTNGALECAPMSLLSYYTKLFNFLKNIKNRSAAQQRDIQEYREKIISLLDIMVDLQTNHFKESIMNELKI</sequence>
<evidence type="ECO:0000256" key="4">
    <source>
        <dbReference type="PROSITE-ProRule" id="PRU00339"/>
    </source>
</evidence>
<dbReference type="PANTHER" id="PTHR46165">
    <property type="entry name" value="SET AND MYND DOMAIN-CONTAINING PROTEIN 4"/>
    <property type="match status" value="1"/>
</dbReference>
<dbReference type="Pfam" id="PF00515">
    <property type="entry name" value="TPR_1"/>
    <property type="match status" value="1"/>
</dbReference>
<reference evidence="7" key="1">
    <citation type="submission" date="2020-01" db="EMBL/GenBank/DDBJ databases">
        <title>Development of genomics and gene disruption for Polysphondylium violaceum indicates a role for the polyketide synthase stlB in stalk morphogenesis.</title>
        <authorList>
            <person name="Narita B."/>
            <person name="Kawabe Y."/>
            <person name="Kin K."/>
            <person name="Saito T."/>
            <person name="Gibbs R."/>
            <person name="Kuspa A."/>
            <person name="Muzny D."/>
            <person name="Queller D."/>
            <person name="Richards S."/>
            <person name="Strassman J."/>
            <person name="Sucgang R."/>
            <person name="Worley K."/>
            <person name="Schaap P."/>
        </authorList>
    </citation>
    <scope>NUCLEOTIDE SEQUENCE</scope>
    <source>
        <strain evidence="7">QSvi11</strain>
    </source>
</reference>
<feature type="domain" description="SET" evidence="6">
    <location>
        <begin position="198"/>
        <end position="465"/>
    </location>
</feature>
<keyword evidence="5" id="KW-0175">Coiled coil</keyword>
<accession>A0A8J4V0D4</accession>
<dbReference type="Proteomes" id="UP000695562">
    <property type="component" value="Unassembled WGS sequence"/>
</dbReference>
<dbReference type="InterPro" id="IPR052097">
    <property type="entry name" value="SET-MYND_domain_protein"/>
</dbReference>
<dbReference type="OrthoDB" id="18560at2759"/>
<comment type="caution">
    <text evidence="7">The sequence shown here is derived from an EMBL/GenBank/DDBJ whole genome shotgun (WGS) entry which is preliminary data.</text>
</comment>
<dbReference type="Gene3D" id="1.25.40.10">
    <property type="entry name" value="Tetratricopeptide repeat domain"/>
    <property type="match status" value="1"/>
</dbReference>
<name>A0A8J4V0D4_9MYCE</name>
<dbReference type="PANTHER" id="PTHR46165:SF2">
    <property type="entry name" value="SET AND MYND DOMAIN-CONTAINING PROTEIN 4"/>
    <property type="match status" value="1"/>
</dbReference>
<evidence type="ECO:0000256" key="1">
    <source>
        <dbReference type="ARBA" id="ARBA00022603"/>
    </source>
</evidence>
<dbReference type="GO" id="GO:0032259">
    <property type="term" value="P:methylation"/>
    <property type="evidence" value="ECO:0007669"/>
    <property type="project" value="UniProtKB-KW"/>
</dbReference>
<dbReference type="Gene3D" id="1.10.220.160">
    <property type="match status" value="1"/>
</dbReference>
<evidence type="ECO:0000256" key="2">
    <source>
        <dbReference type="ARBA" id="ARBA00022679"/>
    </source>
</evidence>
<dbReference type="Gene3D" id="2.170.270.10">
    <property type="entry name" value="SET domain"/>
    <property type="match status" value="1"/>
</dbReference>
<keyword evidence="8" id="KW-1185">Reference proteome</keyword>
<dbReference type="Gene3D" id="6.10.140.2220">
    <property type="match status" value="1"/>
</dbReference>
<dbReference type="Pfam" id="PF00856">
    <property type="entry name" value="SET"/>
    <property type="match status" value="1"/>
</dbReference>